<feature type="compositionally biased region" description="Polar residues" evidence="1">
    <location>
        <begin position="57"/>
        <end position="73"/>
    </location>
</feature>
<evidence type="ECO:0000313" key="3">
    <source>
        <dbReference type="Proteomes" id="UP000184267"/>
    </source>
</evidence>
<evidence type="ECO:0000313" key="2">
    <source>
        <dbReference type="EMBL" id="OJT07326.1"/>
    </source>
</evidence>
<feature type="non-terminal residue" evidence="2">
    <location>
        <position position="1"/>
    </location>
</feature>
<sequence>TPVSQDHAHDEQLGDFGSSHEDESGPFAWIVAPRDQPAPSTPRRRMAGPRTELGPTTPMTRPGQGSSMPSSQRGRAVSSPGAPPPGRPSTPQCGPSFAPTPGIYISPLRGEDEDTSVGTDTHPRSNDPRLSRDAVKVEILSASPAKRSNPDAAQSPAIPRRAGEDPERREDEEQVCEGAEESAIYLGVGDDAAHDAPQCLTSDIEEVDELEGASQVSRDSIEDWSD</sequence>
<gene>
    <name evidence="2" type="ORF">TRAPUB_1829</name>
</gene>
<reference evidence="2 3" key="1">
    <citation type="submission" date="2016-10" db="EMBL/GenBank/DDBJ databases">
        <title>Genome sequence of the basidiomycete white-rot fungus Trametes pubescens.</title>
        <authorList>
            <person name="Makela M.R."/>
            <person name="Granchi Z."/>
            <person name="Peng M."/>
            <person name="De Vries R.P."/>
            <person name="Grigoriev I."/>
            <person name="Riley R."/>
            <person name="Hilden K."/>
        </authorList>
    </citation>
    <scope>NUCLEOTIDE SEQUENCE [LARGE SCALE GENOMIC DNA]</scope>
    <source>
        <strain evidence="2 3">FBCC735</strain>
    </source>
</reference>
<dbReference type="AlphaFoldDB" id="A0A1M2VIB3"/>
<feature type="region of interest" description="Disordered" evidence="1">
    <location>
        <begin position="195"/>
        <end position="226"/>
    </location>
</feature>
<feature type="compositionally biased region" description="Basic and acidic residues" evidence="1">
    <location>
        <begin position="1"/>
        <end position="23"/>
    </location>
</feature>
<name>A0A1M2VIB3_TRAPU</name>
<evidence type="ECO:0000256" key="1">
    <source>
        <dbReference type="SAM" id="MobiDB-lite"/>
    </source>
</evidence>
<dbReference type="Proteomes" id="UP000184267">
    <property type="component" value="Unassembled WGS sequence"/>
</dbReference>
<feature type="compositionally biased region" description="Basic and acidic residues" evidence="1">
    <location>
        <begin position="161"/>
        <end position="171"/>
    </location>
</feature>
<comment type="caution">
    <text evidence="2">The sequence shown here is derived from an EMBL/GenBank/DDBJ whole genome shotgun (WGS) entry which is preliminary data.</text>
</comment>
<protein>
    <submittedName>
        <fullName evidence="2">Uncharacterized protein</fullName>
    </submittedName>
</protein>
<feature type="region of interest" description="Disordered" evidence="1">
    <location>
        <begin position="1"/>
        <end position="178"/>
    </location>
</feature>
<feature type="compositionally biased region" description="Basic and acidic residues" evidence="1">
    <location>
        <begin position="121"/>
        <end position="136"/>
    </location>
</feature>
<keyword evidence="3" id="KW-1185">Reference proteome</keyword>
<organism evidence="2 3">
    <name type="scientific">Trametes pubescens</name>
    <name type="common">White-rot fungus</name>
    <dbReference type="NCBI Taxonomy" id="154538"/>
    <lineage>
        <taxon>Eukaryota</taxon>
        <taxon>Fungi</taxon>
        <taxon>Dikarya</taxon>
        <taxon>Basidiomycota</taxon>
        <taxon>Agaricomycotina</taxon>
        <taxon>Agaricomycetes</taxon>
        <taxon>Polyporales</taxon>
        <taxon>Polyporaceae</taxon>
        <taxon>Trametes</taxon>
    </lineage>
</organism>
<dbReference type="OrthoDB" id="3033167at2759"/>
<proteinExistence type="predicted"/>
<dbReference type="EMBL" id="MNAD01001192">
    <property type="protein sequence ID" value="OJT07326.1"/>
    <property type="molecule type" value="Genomic_DNA"/>
</dbReference>
<accession>A0A1M2VIB3</accession>